<name>A0A6S6QJZ9_9HYPH</name>
<dbReference type="SUPFAM" id="SSF52833">
    <property type="entry name" value="Thioredoxin-like"/>
    <property type="match status" value="1"/>
</dbReference>
<dbReference type="CDD" id="cd03205">
    <property type="entry name" value="GST_C_6"/>
    <property type="match status" value="1"/>
</dbReference>
<dbReference type="AlphaFoldDB" id="A0A6S6QJZ9"/>
<dbReference type="PROSITE" id="PS50404">
    <property type="entry name" value="GST_NTER"/>
    <property type="match status" value="1"/>
</dbReference>
<dbReference type="GO" id="GO:0006559">
    <property type="term" value="P:L-phenylalanine catabolic process"/>
    <property type="evidence" value="ECO:0007669"/>
    <property type="project" value="TreeGrafter"/>
</dbReference>
<dbReference type="Gene3D" id="1.20.1050.10">
    <property type="match status" value="1"/>
</dbReference>
<proteinExistence type="predicted"/>
<protein>
    <recommendedName>
        <fullName evidence="1">GST N-terminal domain-containing protein</fullName>
    </recommendedName>
</protein>
<dbReference type="CDD" id="cd03049">
    <property type="entry name" value="GST_N_3"/>
    <property type="match status" value="1"/>
</dbReference>
<dbReference type="Gene3D" id="3.40.30.10">
    <property type="entry name" value="Glutaredoxin"/>
    <property type="match status" value="1"/>
</dbReference>
<feature type="domain" description="GST N-terminal" evidence="1">
    <location>
        <begin position="1"/>
        <end position="83"/>
    </location>
</feature>
<evidence type="ECO:0000313" key="2">
    <source>
        <dbReference type="EMBL" id="BCJ90644.1"/>
    </source>
</evidence>
<keyword evidence="3" id="KW-1185">Reference proteome</keyword>
<accession>A0A6S6QJZ9</accession>
<sequence length="202" mass="22708">MAMKLLYAPTSPYVRKVMAVAHETGQIDFIEPVFALANPVGTNDELNAENPLGKIPVLITKDGPLYDSLVICEYLDARTHGHRVFPKDGPPRWKALRQHALADGLLDAALLTRYEKVSRPPEFQWDVWREAQLSKIRRALAAMEKDLPEEATIGAIGYGCALGYIHFRFSDIDWRSAHPLLGAWFGAFSERPSMHLTEPREA</sequence>
<dbReference type="Proteomes" id="UP000515317">
    <property type="component" value="Chromosome"/>
</dbReference>
<dbReference type="Pfam" id="PF13410">
    <property type="entry name" value="GST_C_2"/>
    <property type="match status" value="1"/>
</dbReference>
<dbReference type="SUPFAM" id="SSF47616">
    <property type="entry name" value="GST C-terminal domain-like"/>
    <property type="match status" value="1"/>
</dbReference>
<dbReference type="EMBL" id="AP023361">
    <property type="protein sequence ID" value="BCJ90644.1"/>
    <property type="molecule type" value="Genomic_DNA"/>
</dbReference>
<gene>
    <name evidence="2" type="ORF">IZ6_13790</name>
</gene>
<dbReference type="Pfam" id="PF13417">
    <property type="entry name" value="GST_N_3"/>
    <property type="match status" value="1"/>
</dbReference>
<dbReference type="GO" id="GO:0006749">
    <property type="term" value="P:glutathione metabolic process"/>
    <property type="evidence" value="ECO:0007669"/>
    <property type="project" value="TreeGrafter"/>
</dbReference>
<dbReference type="PANTHER" id="PTHR42673">
    <property type="entry name" value="MALEYLACETOACETATE ISOMERASE"/>
    <property type="match status" value="1"/>
</dbReference>
<dbReference type="PANTHER" id="PTHR42673:SF4">
    <property type="entry name" value="MALEYLACETOACETATE ISOMERASE"/>
    <property type="match status" value="1"/>
</dbReference>
<evidence type="ECO:0000313" key="3">
    <source>
        <dbReference type="Proteomes" id="UP000515317"/>
    </source>
</evidence>
<dbReference type="KEGG" id="tso:IZ6_13790"/>
<dbReference type="InterPro" id="IPR036249">
    <property type="entry name" value="Thioredoxin-like_sf"/>
</dbReference>
<dbReference type="InterPro" id="IPR036282">
    <property type="entry name" value="Glutathione-S-Trfase_C_sf"/>
</dbReference>
<dbReference type="GO" id="GO:0016034">
    <property type="term" value="F:maleylacetoacetate isomerase activity"/>
    <property type="evidence" value="ECO:0007669"/>
    <property type="project" value="TreeGrafter"/>
</dbReference>
<organism evidence="2 3">
    <name type="scientific">Terrihabitans soli</name>
    <dbReference type="NCBI Taxonomy" id="708113"/>
    <lineage>
        <taxon>Bacteria</taxon>
        <taxon>Pseudomonadati</taxon>
        <taxon>Pseudomonadota</taxon>
        <taxon>Alphaproteobacteria</taxon>
        <taxon>Hyphomicrobiales</taxon>
        <taxon>Terrihabitans</taxon>
    </lineage>
</organism>
<reference evidence="2 3" key="1">
    <citation type="submission" date="2020-08" db="EMBL/GenBank/DDBJ databases">
        <title>Genome sequence of Rhizobiales bacterium strain IZ6.</title>
        <authorList>
            <person name="Nakai R."/>
            <person name="Naganuma T."/>
        </authorList>
    </citation>
    <scope>NUCLEOTIDE SEQUENCE [LARGE SCALE GENOMIC DNA]</scope>
    <source>
        <strain evidence="2 3">IZ6</strain>
    </source>
</reference>
<dbReference type="InterPro" id="IPR004045">
    <property type="entry name" value="Glutathione_S-Trfase_N"/>
</dbReference>
<evidence type="ECO:0000259" key="1">
    <source>
        <dbReference type="PROSITE" id="PS50404"/>
    </source>
</evidence>
<dbReference type="GO" id="GO:0004364">
    <property type="term" value="F:glutathione transferase activity"/>
    <property type="evidence" value="ECO:0007669"/>
    <property type="project" value="TreeGrafter"/>
</dbReference>